<accession>A0A1Y2C9E0</accession>
<dbReference type="OrthoDB" id="1716625at2759"/>
<organism evidence="3 4">
    <name type="scientific">Rhizoclosmatium globosum</name>
    <dbReference type="NCBI Taxonomy" id="329046"/>
    <lineage>
        <taxon>Eukaryota</taxon>
        <taxon>Fungi</taxon>
        <taxon>Fungi incertae sedis</taxon>
        <taxon>Chytridiomycota</taxon>
        <taxon>Chytridiomycota incertae sedis</taxon>
        <taxon>Chytridiomycetes</taxon>
        <taxon>Chytridiales</taxon>
        <taxon>Chytriomycetaceae</taxon>
        <taxon>Rhizoclosmatium</taxon>
    </lineage>
</organism>
<dbReference type="Pfam" id="PF00621">
    <property type="entry name" value="RhoGEF"/>
    <property type="match status" value="1"/>
</dbReference>
<dbReference type="PROSITE" id="PS50010">
    <property type="entry name" value="DH_2"/>
    <property type="match status" value="1"/>
</dbReference>
<reference evidence="3 4" key="1">
    <citation type="submission" date="2016-07" db="EMBL/GenBank/DDBJ databases">
        <title>Pervasive Adenine N6-methylation of Active Genes in Fungi.</title>
        <authorList>
            <consortium name="DOE Joint Genome Institute"/>
            <person name="Mondo S.J."/>
            <person name="Dannebaum R.O."/>
            <person name="Kuo R.C."/>
            <person name="Labutti K."/>
            <person name="Haridas S."/>
            <person name="Kuo A."/>
            <person name="Salamov A."/>
            <person name="Ahrendt S.R."/>
            <person name="Lipzen A."/>
            <person name="Sullivan W."/>
            <person name="Andreopoulos W.B."/>
            <person name="Clum A."/>
            <person name="Lindquist E."/>
            <person name="Daum C."/>
            <person name="Ramamoorthy G.K."/>
            <person name="Gryganskyi A."/>
            <person name="Culley D."/>
            <person name="Magnuson J.K."/>
            <person name="James T.Y."/>
            <person name="O'Malley M.A."/>
            <person name="Stajich J.E."/>
            <person name="Spatafora J.W."/>
            <person name="Visel A."/>
            <person name="Grigoriev I.V."/>
        </authorList>
    </citation>
    <scope>NUCLEOTIDE SEQUENCE [LARGE SCALE GENOMIC DNA]</scope>
    <source>
        <strain evidence="3 4">JEL800</strain>
    </source>
</reference>
<dbReference type="PANTHER" id="PTHR12673:SF159">
    <property type="entry name" value="LD03170P"/>
    <property type="match status" value="1"/>
</dbReference>
<dbReference type="SUPFAM" id="SSF48065">
    <property type="entry name" value="DBL homology domain (DH-domain)"/>
    <property type="match status" value="1"/>
</dbReference>
<dbReference type="PANTHER" id="PTHR12673">
    <property type="entry name" value="FACIOGENITAL DYSPLASIA PROTEIN"/>
    <property type="match status" value="1"/>
</dbReference>
<dbReference type="GO" id="GO:0005737">
    <property type="term" value="C:cytoplasm"/>
    <property type="evidence" value="ECO:0007669"/>
    <property type="project" value="TreeGrafter"/>
</dbReference>
<gene>
    <name evidence="3" type="ORF">BCR33DRAFT_245541</name>
</gene>
<evidence type="ECO:0000256" key="1">
    <source>
        <dbReference type="SAM" id="Coils"/>
    </source>
</evidence>
<evidence type="ECO:0000313" key="3">
    <source>
        <dbReference type="EMBL" id="ORY43651.1"/>
    </source>
</evidence>
<feature type="domain" description="DH" evidence="2">
    <location>
        <begin position="5"/>
        <end position="44"/>
    </location>
</feature>
<evidence type="ECO:0000259" key="2">
    <source>
        <dbReference type="PROSITE" id="PS50010"/>
    </source>
</evidence>
<name>A0A1Y2C9E0_9FUNG</name>
<feature type="coiled-coil region" evidence="1">
    <location>
        <begin position="24"/>
        <end position="54"/>
    </location>
</feature>
<dbReference type="InterPro" id="IPR000219">
    <property type="entry name" value="DH_dom"/>
</dbReference>
<keyword evidence="1" id="KW-0175">Coiled coil</keyword>
<sequence>MIRFRYPLLLRELMKHTPKTMADYPELEKALEKMESLATRVNEASQALEKKERLASLLSRIESSTPLPFHEKKLIIEGLTQMNKGKERHLLLLKDVLVVSKVIGKGRYAMENVFPMYELVFVKANVHAADSILRNGTRTTVHLQHMLDRRDITFTFDEASFQKWNDAFQACINDPEMVLKRRIEPVVSPSIGSNLATAASPDSPNPSLRDIGKSGSGVFKMSGMLPSAFGMRTMSSGKQLVSAESQASMVVLSPESSMREPSLIHASRSDMEINLPDVVEINGQVWRKSQSAKNTSYY</sequence>
<dbReference type="EMBL" id="MCGO01000024">
    <property type="protein sequence ID" value="ORY43651.1"/>
    <property type="molecule type" value="Genomic_DNA"/>
</dbReference>
<dbReference type="Proteomes" id="UP000193642">
    <property type="component" value="Unassembled WGS sequence"/>
</dbReference>
<dbReference type="InterPro" id="IPR051092">
    <property type="entry name" value="FYVE_RhoGEF_PH"/>
</dbReference>
<proteinExistence type="predicted"/>
<protein>
    <recommendedName>
        <fullName evidence="2">DH domain-containing protein</fullName>
    </recommendedName>
</protein>
<dbReference type="GO" id="GO:0005085">
    <property type="term" value="F:guanyl-nucleotide exchange factor activity"/>
    <property type="evidence" value="ECO:0007669"/>
    <property type="project" value="InterPro"/>
</dbReference>
<dbReference type="InterPro" id="IPR035899">
    <property type="entry name" value="DBL_dom_sf"/>
</dbReference>
<keyword evidence="4" id="KW-1185">Reference proteome</keyword>
<dbReference type="AlphaFoldDB" id="A0A1Y2C9E0"/>
<comment type="caution">
    <text evidence="3">The sequence shown here is derived from an EMBL/GenBank/DDBJ whole genome shotgun (WGS) entry which is preliminary data.</text>
</comment>
<evidence type="ECO:0000313" key="4">
    <source>
        <dbReference type="Proteomes" id="UP000193642"/>
    </source>
</evidence>
<dbReference type="Gene3D" id="1.20.900.10">
    <property type="entry name" value="Dbl homology (DH) domain"/>
    <property type="match status" value="1"/>
</dbReference>
<dbReference type="STRING" id="329046.A0A1Y2C9E0"/>